<dbReference type="InterPro" id="IPR002048">
    <property type="entry name" value="EF_hand_dom"/>
</dbReference>
<dbReference type="InterPro" id="IPR011992">
    <property type="entry name" value="EF-hand-dom_pair"/>
</dbReference>
<organism evidence="4">
    <name type="scientific">Arcella intermedia</name>
    <dbReference type="NCBI Taxonomy" id="1963864"/>
    <lineage>
        <taxon>Eukaryota</taxon>
        <taxon>Amoebozoa</taxon>
        <taxon>Tubulinea</taxon>
        <taxon>Elardia</taxon>
        <taxon>Arcellinida</taxon>
        <taxon>Sphaerothecina</taxon>
        <taxon>Arcellidae</taxon>
        <taxon>Arcella</taxon>
    </lineage>
</organism>
<proteinExistence type="predicted"/>
<reference evidence="4" key="1">
    <citation type="journal article" date="2020" name="J. Eukaryot. Microbiol.">
        <title>De novo Sequencing, Assembly and Annotation of the Transcriptome for the Free-Living Testate Amoeba Arcella intermedia.</title>
        <authorList>
            <person name="Ribeiro G.M."/>
            <person name="Porfirio-Sousa A.L."/>
            <person name="Maurer-Alcala X.X."/>
            <person name="Katz L.A."/>
            <person name="Lahr D.J.G."/>
        </authorList>
    </citation>
    <scope>NUCLEOTIDE SEQUENCE</scope>
</reference>
<dbReference type="PROSITE" id="PS50222">
    <property type="entry name" value="EF_HAND_2"/>
    <property type="match status" value="1"/>
</dbReference>
<sequence length="332" mass="36164">MWRTTDEKLQQAEKENRLDDLLLEESYNNFKECLDMDPACIEARFGLIYICGHMDKFPEAMEELSILEELGIDDDRIDELKDNIIKMTNPDEQDDEEDEELPQKKAKVEFVTIPPFVTEGEITPPFKKVLDDIFNRFDKDKDGHLSLKELDSFHRVVNGSPIAQSTVQFLMDNFDSSPQGLSSDGFTGFYIGQTIGDVSETIKDLKQLGFNADLSPIPVQTAPTTTKVPTTATTKAPAPTTTTTTTTATKPSGAVSPKASSTTTTTKPTTAAAPKPTSPTTATGPAKPTSPNRGPASPTKTPTSPTTNKSPASPNKSTPAKTTQTKPPPRKK</sequence>
<feature type="region of interest" description="Disordered" evidence="2">
    <location>
        <begin position="215"/>
        <end position="332"/>
    </location>
</feature>
<dbReference type="AlphaFoldDB" id="A0A6B2L8S4"/>
<feature type="domain" description="EF-hand" evidence="3">
    <location>
        <begin position="125"/>
        <end position="160"/>
    </location>
</feature>
<dbReference type="SUPFAM" id="SSF47473">
    <property type="entry name" value="EF-hand"/>
    <property type="match status" value="1"/>
</dbReference>
<name>A0A6B2L8S4_9EUKA</name>
<dbReference type="InterPro" id="IPR018247">
    <property type="entry name" value="EF_Hand_1_Ca_BS"/>
</dbReference>
<protein>
    <recommendedName>
        <fullName evidence="3">EF-hand domain-containing protein</fullName>
    </recommendedName>
</protein>
<evidence type="ECO:0000256" key="1">
    <source>
        <dbReference type="ARBA" id="ARBA00022837"/>
    </source>
</evidence>
<accession>A0A6B2L8S4</accession>
<dbReference type="PROSITE" id="PS00018">
    <property type="entry name" value="EF_HAND_1"/>
    <property type="match status" value="1"/>
</dbReference>
<evidence type="ECO:0000313" key="4">
    <source>
        <dbReference type="EMBL" id="NDV33394.1"/>
    </source>
</evidence>
<keyword evidence="1" id="KW-0106">Calcium</keyword>
<dbReference type="Pfam" id="PF13499">
    <property type="entry name" value="EF-hand_7"/>
    <property type="match status" value="1"/>
</dbReference>
<dbReference type="Gene3D" id="1.10.238.10">
    <property type="entry name" value="EF-hand"/>
    <property type="match status" value="1"/>
</dbReference>
<dbReference type="EMBL" id="GIBP01004425">
    <property type="protein sequence ID" value="NDV33394.1"/>
    <property type="molecule type" value="Transcribed_RNA"/>
</dbReference>
<dbReference type="GO" id="GO:0005509">
    <property type="term" value="F:calcium ion binding"/>
    <property type="evidence" value="ECO:0007669"/>
    <property type="project" value="InterPro"/>
</dbReference>
<evidence type="ECO:0000259" key="3">
    <source>
        <dbReference type="PROSITE" id="PS50222"/>
    </source>
</evidence>
<evidence type="ECO:0000256" key="2">
    <source>
        <dbReference type="SAM" id="MobiDB-lite"/>
    </source>
</evidence>
<feature type="compositionally biased region" description="Low complexity" evidence="2">
    <location>
        <begin position="221"/>
        <end position="325"/>
    </location>
</feature>